<dbReference type="PROSITE" id="PS50943">
    <property type="entry name" value="HTH_CROC1"/>
    <property type="match status" value="1"/>
</dbReference>
<proteinExistence type="predicted"/>
<evidence type="ECO:0000313" key="4">
    <source>
        <dbReference type="Proteomes" id="UP000195766"/>
    </source>
</evidence>
<dbReference type="PANTHER" id="PTHR46797:SF1">
    <property type="entry name" value="METHYLPHOSPHONATE SYNTHASE"/>
    <property type="match status" value="1"/>
</dbReference>
<dbReference type="SMART" id="SM00530">
    <property type="entry name" value="HTH_XRE"/>
    <property type="match status" value="1"/>
</dbReference>
<dbReference type="InterPro" id="IPR050807">
    <property type="entry name" value="TransReg_Diox_bact_type"/>
</dbReference>
<dbReference type="RefSeq" id="WP_256968050.1">
    <property type="nucleotide sequence ID" value="NZ_FUIE01000013.1"/>
</dbReference>
<dbReference type="SUPFAM" id="SSF47413">
    <property type="entry name" value="lambda repressor-like DNA-binding domains"/>
    <property type="match status" value="1"/>
</dbReference>
<dbReference type="EMBL" id="FUIE01000013">
    <property type="protein sequence ID" value="SJM49024.1"/>
    <property type="molecule type" value="Genomic_DNA"/>
</dbReference>
<dbReference type="GO" id="GO:0003700">
    <property type="term" value="F:DNA-binding transcription factor activity"/>
    <property type="evidence" value="ECO:0007669"/>
    <property type="project" value="TreeGrafter"/>
</dbReference>
<dbReference type="GO" id="GO:0003677">
    <property type="term" value="F:DNA binding"/>
    <property type="evidence" value="ECO:0007669"/>
    <property type="project" value="UniProtKB-KW"/>
</dbReference>
<sequence length="94" mass="10156">MKLSPAAMNGRALVAWNLKKLRTERGISQERLAADAGIDRAYLSEIERQLGNASVDLLDRLAGVLGVSVSAFFVLPEQGEAEPRSLPSGRHPKS</sequence>
<dbReference type="CDD" id="cd00093">
    <property type="entry name" value="HTH_XRE"/>
    <property type="match status" value="1"/>
</dbReference>
<dbReference type="Pfam" id="PF01381">
    <property type="entry name" value="HTH_3"/>
    <property type="match status" value="1"/>
</dbReference>
<evidence type="ECO:0000259" key="2">
    <source>
        <dbReference type="PROSITE" id="PS50943"/>
    </source>
</evidence>
<dbReference type="Proteomes" id="UP000195766">
    <property type="component" value="Unassembled WGS sequence"/>
</dbReference>
<evidence type="ECO:0000313" key="3">
    <source>
        <dbReference type="EMBL" id="SJM49024.1"/>
    </source>
</evidence>
<dbReference type="PANTHER" id="PTHR46797">
    <property type="entry name" value="HTH-TYPE TRANSCRIPTIONAL REGULATOR"/>
    <property type="match status" value="1"/>
</dbReference>
<dbReference type="InterPro" id="IPR010982">
    <property type="entry name" value="Lambda_DNA-bd_dom_sf"/>
</dbReference>
<protein>
    <submittedName>
        <fullName evidence="3">Bsr0038 probable transcriptional regulator</fullName>
    </submittedName>
</protein>
<dbReference type="Gene3D" id="1.10.260.40">
    <property type="entry name" value="lambda repressor-like DNA-binding domains"/>
    <property type="match status" value="1"/>
</dbReference>
<name>A0A1R4EZH4_BREDI</name>
<keyword evidence="1" id="KW-0238">DNA-binding</keyword>
<dbReference type="InterPro" id="IPR001387">
    <property type="entry name" value="Cro/C1-type_HTH"/>
</dbReference>
<evidence type="ECO:0000256" key="1">
    <source>
        <dbReference type="ARBA" id="ARBA00023125"/>
    </source>
</evidence>
<dbReference type="AlphaFoldDB" id="A0A1R4EZH4"/>
<organism evidence="3 4">
    <name type="scientific">Brevundimonas diminuta 3F5N</name>
    <dbReference type="NCBI Taxonomy" id="1255603"/>
    <lineage>
        <taxon>Bacteria</taxon>
        <taxon>Pseudomonadati</taxon>
        <taxon>Pseudomonadota</taxon>
        <taxon>Alphaproteobacteria</taxon>
        <taxon>Caulobacterales</taxon>
        <taxon>Caulobacteraceae</taxon>
        <taxon>Brevundimonas</taxon>
    </lineage>
</organism>
<dbReference type="GO" id="GO:0005829">
    <property type="term" value="C:cytosol"/>
    <property type="evidence" value="ECO:0007669"/>
    <property type="project" value="TreeGrafter"/>
</dbReference>
<reference evidence="3 4" key="1">
    <citation type="submission" date="2017-02" db="EMBL/GenBank/DDBJ databases">
        <authorList>
            <person name="Peterson S.W."/>
        </authorList>
    </citation>
    <scope>NUCLEOTIDE SEQUENCE [LARGE SCALE GENOMIC DNA]</scope>
    <source>
        <strain evidence="3 4">3F5N</strain>
    </source>
</reference>
<accession>A0A1R4EZH4</accession>
<feature type="domain" description="HTH cro/C1-type" evidence="2">
    <location>
        <begin position="18"/>
        <end position="72"/>
    </location>
</feature>
<gene>
    <name evidence="3" type="ORF">FM111_01650</name>
</gene>